<dbReference type="Pfam" id="PF01368">
    <property type="entry name" value="DHH"/>
    <property type="match status" value="1"/>
</dbReference>
<feature type="domain" description="DDH" evidence="1">
    <location>
        <begin position="17"/>
        <end position="211"/>
    </location>
</feature>
<evidence type="ECO:0000313" key="2">
    <source>
        <dbReference type="EMBL" id="PIP34130.1"/>
    </source>
</evidence>
<evidence type="ECO:0000259" key="1">
    <source>
        <dbReference type="Pfam" id="PF01368"/>
    </source>
</evidence>
<dbReference type="Gene3D" id="3.90.1640.10">
    <property type="entry name" value="inorganic pyrophosphatase (n-terminal core)"/>
    <property type="match status" value="2"/>
</dbReference>
<dbReference type="PANTHER" id="PTHR47618:SF1">
    <property type="entry name" value="BIFUNCTIONAL OLIGORIBONUCLEASE AND PAP PHOSPHATASE NRNA"/>
    <property type="match status" value="1"/>
</dbReference>
<gene>
    <name evidence="2" type="ORF">COX22_00620</name>
</gene>
<dbReference type="PANTHER" id="PTHR47618">
    <property type="entry name" value="BIFUNCTIONAL OLIGORIBONUCLEASE AND PAP PHOSPHATASE NRNA"/>
    <property type="match status" value="1"/>
</dbReference>
<accession>A0A2G9ZNJ1</accession>
<protein>
    <recommendedName>
        <fullName evidence="1">DDH domain-containing protein</fullName>
    </recommendedName>
</protein>
<dbReference type="AlphaFoldDB" id="A0A2G9ZNJ1"/>
<proteinExistence type="predicted"/>
<dbReference type="InterPro" id="IPR001667">
    <property type="entry name" value="DDH_dom"/>
</dbReference>
<name>A0A2G9ZNJ1_9BACT</name>
<dbReference type="EMBL" id="PCSD01000009">
    <property type="protein sequence ID" value="PIP34130.1"/>
    <property type="molecule type" value="Genomic_DNA"/>
</dbReference>
<dbReference type="SUPFAM" id="SSF64182">
    <property type="entry name" value="DHH phosphoesterases"/>
    <property type="match status" value="1"/>
</dbReference>
<reference evidence="2 3" key="1">
    <citation type="submission" date="2017-09" db="EMBL/GenBank/DDBJ databases">
        <title>Depth-based differentiation of microbial function through sediment-hosted aquifers and enrichment of novel symbionts in the deep terrestrial subsurface.</title>
        <authorList>
            <person name="Probst A.J."/>
            <person name="Ladd B."/>
            <person name="Jarett J.K."/>
            <person name="Geller-Mcgrath D.E."/>
            <person name="Sieber C.M."/>
            <person name="Emerson J.B."/>
            <person name="Anantharaman K."/>
            <person name="Thomas B.C."/>
            <person name="Malmstrom R."/>
            <person name="Stieglmeier M."/>
            <person name="Klingl A."/>
            <person name="Woyke T."/>
            <person name="Ryan C.M."/>
            <person name="Banfield J.F."/>
        </authorList>
    </citation>
    <scope>NUCLEOTIDE SEQUENCE [LARGE SCALE GENOMIC DNA]</scope>
    <source>
        <strain evidence="2">CG23_combo_of_CG06-09_8_20_14_all_49_15</strain>
    </source>
</reference>
<dbReference type="InterPro" id="IPR038763">
    <property type="entry name" value="DHH_sf"/>
</dbReference>
<evidence type="ECO:0000313" key="3">
    <source>
        <dbReference type="Proteomes" id="UP000230729"/>
    </source>
</evidence>
<comment type="caution">
    <text evidence="2">The sequence shown here is derived from an EMBL/GenBank/DDBJ whole genome shotgun (WGS) entry which is preliminary data.</text>
</comment>
<dbReference type="InterPro" id="IPR051319">
    <property type="entry name" value="Oligoribo/pAp-PDE_c-di-AMP_PDE"/>
</dbReference>
<dbReference type="Proteomes" id="UP000230729">
    <property type="component" value="Unassembled WGS sequence"/>
</dbReference>
<organism evidence="2 3">
    <name type="scientific">Candidatus Falkowbacteria bacterium CG23_combo_of_CG06-09_8_20_14_all_49_15</name>
    <dbReference type="NCBI Taxonomy" id="1974572"/>
    <lineage>
        <taxon>Bacteria</taxon>
        <taxon>Candidatus Falkowiibacteriota</taxon>
    </lineage>
</organism>
<sequence>MLSQSQQIFERIKKSGRILISFGRNWDSDALASALALYLFLRQLGKNVTLTAEKKLNAEKLCAFLPSCNAIENTIKNRRQFVISLKTDKAKVGQVKYVKNDNALDFIITPKEGFFSPTDVSARAGDYGYDLIIIAGTPDIEALGGIYTANPEFFYQVPVVNIDCHSANEEYGQINLVDITAVATAEIVFNLLCDYDRSVIDEDIATCLLFGLIAETRNFKTQNITPQSLSVASQLMAMGGRREEIANRLYRSRPLAVLKLWGRILARLNEAVSGKLVWSVLTRADFEKTGAGEDDIAEAIDELIISLPEAKTVIIFYETASAESTQMIISAVKNINVLMLAKEYAPIGSASLATAGSPLPLAEAEKEVIAAIKDKMEKMPI</sequence>
<dbReference type="Gene3D" id="3.10.310.30">
    <property type="match status" value="1"/>
</dbReference>